<dbReference type="Proteomes" id="UP000179010">
    <property type="component" value="Unassembled WGS sequence"/>
</dbReference>
<dbReference type="STRING" id="1798539.A2994_01515"/>
<dbReference type="InterPro" id="IPR008145">
    <property type="entry name" value="GK/Ca_channel_bsu"/>
</dbReference>
<dbReference type="InterPro" id="IPR027417">
    <property type="entry name" value="P-loop_NTPase"/>
</dbReference>
<evidence type="ECO:0000313" key="6">
    <source>
        <dbReference type="Proteomes" id="UP000179010"/>
    </source>
</evidence>
<dbReference type="Gene3D" id="3.40.50.300">
    <property type="entry name" value="P-loop containing nucleotide triphosphate hydrolases"/>
    <property type="match status" value="1"/>
</dbReference>
<comment type="similarity">
    <text evidence="1">Belongs to the guanylate kinase family.</text>
</comment>
<keyword evidence="3" id="KW-0418">Kinase</keyword>
<accession>A0A1F4PNR5</accession>
<organism evidence="5 6">
    <name type="scientific">candidate division Kazan bacterium RIFCSPLOWO2_01_FULL_48_13</name>
    <dbReference type="NCBI Taxonomy" id="1798539"/>
    <lineage>
        <taxon>Bacteria</taxon>
        <taxon>Bacteria division Kazan-3B-28</taxon>
    </lineage>
</organism>
<comment type="caution">
    <text evidence="5">The sequence shown here is derived from an EMBL/GenBank/DDBJ whole genome shotgun (WGS) entry which is preliminary data.</text>
</comment>
<dbReference type="Pfam" id="PF00625">
    <property type="entry name" value="Guanylate_kin"/>
    <property type="match status" value="1"/>
</dbReference>
<gene>
    <name evidence="5" type="ORF">A2994_01515</name>
</gene>
<dbReference type="InterPro" id="IPR020590">
    <property type="entry name" value="Guanylate_kinase_CS"/>
</dbReference>
<dbReference type="PANTHER" id="PTHR23117:SF13">
    <property type="entry name" value="GUANYLATE KINASE"/>
    <property type="match status" value="1"/>
</dbReference>
<dbReference type="PROSITE" id="PS00856">
    <property type="entry name" value="GUANYLATE_KINASE_1"/>
    <property type="match status" value="1"/>
</dbReference>
<name>A0A1F4PNR5_UNCK3</name>
<evidence type="ECO:0000256" key="1">
    <source>
        <dbReference type="ARBA" id="ARBA00005790"/>
    </source>
</evidence>
<proteinExistence type="inferred from homology"/>
<evidence type="ECO:0000256" key="2">
    <source>
        <dbReference type="ARBA" id="ARBA00022679"/>
    </source>
</evidence>
<dbReference type="GO" id="GO:0005829">
    <property type="term" value="C:cytosol"/>
    <property type="evidence" value="ECO:0007669"/>
    <property type="project" value="TreeGrafter"/>
</dbReference>
<protein>
    <recommendedName>
        <fullName evidence="4">Guanylate kinase-like domain-containing protein</fullName>
    </recommendedName>
</protein>
<sequence length="193" mass="22049">MNYAKSKLANKLVVITGPSASGKDAIAIEVLKWLPLKRVITTTTRPPRPGEKRGINYHFVSRERFREMIKQDLLLEHIDFSGNHYGTQRQDLRKAAAAGLVPLLRVDPFEALRVQRRNPDALVIFVKPESLQIIKKRLIERGAGIDDIDKRLRLAKEALSKENIFAYSVVNRDGRLDETVKIVRRIIKNYLGI</sequence>
<feature type="domain" description="Guanylate kinase-like" evidence="4">
    <location>
        <begin position="10"/>
        <end position="188"/>
    </location>
</feature>
<dbReference type="CDD" id="cd00071">
    <property type="entry name" value="GMPK"/>
    <property type="match status" value="1"/>
</dbReference>
<dbReference type="InterPro" id="IPR008144">
    <property type="entry name" value="Guanylate_kin-like_dom"/>
</dbReference>
<evidence type="ECO:0000313" key="5">
    <source>
        <dbReference type="EMBL" id="OGB85493.1"/>
    </source>
</evidence>
<evidence type="ECO:0000259" key="4">
    <source>
        <dbReference type="PROSITE" id="PS50052"/>
    </source>
</evidence>
<evidence type="ECO:0000256" key="3">
    <source>
        <dbReference type="ARBA" id="ARBA00022777"/>
    </source>
</evidence>
<dbReference type="SMART" id="SM00072">
    <property type="entry name" value="GuKc"/>
    <property type="match status" value="1"/>
</dbReference>
<dbReference type="GO" id="GO:0004385">
    <property type="term" value="F:GMP kinase activity"/>
    <property type="evidence" value="ECO:0007669"/>
    <property type="project" value="TreeGrafter"/>
</dbReference>
<dbReference type="EMBL" id="METE01000003">
    <property type="protein sequence ID" value="OGB85493.1"/>
    <property type="molecule type" value="Genomic_DNA"/>
</dbReference>
<dbReference type="AlphaFoldDB" id="A0A1F4PNR5"/>
<keyword evidence="2" id="KW-0808">Transferase</keyword>
<dbReference type="PANTHER" id="PTHR23117">
    <property type="entry name" value="GUANYLATE KINASE-RELATED"/>
    <property type="match status" value="1"/>
</dbReference>
<reference evidence="5 6" key="1">
    <citation type="journal article" date="2016" name="Nat. Commun.">
        <title>Thousands of microbial genomes shed light on interconnected biogeochemical processes in an aquifer system.</title>
        <authorList>
            <person name="Anantharaman K."/>
            <person name="Brown C.T."/>
            <person name="Hug L.A."/>
            <person name="Sharon I."/>
            <person name="Castelle C.J."/>
            <person name="Probst A.J."/>
            <person name="Thomas B.C."/>
            <person name="Singh A."/>
            <person name="Wilkins M.J."/>
            <person name="Karaoz U."/>
            <person name="Brodie E.L."/>
            <person name="Williams K.H."/>
            <person name="Hubbard S.S."/>
            <person name="Banfield J.F."/>
        </authorList>
    </citation>
    <scope>NUCLEOTIDE SEQUENCE [LARGE SCALE GENOMIC DNA]</scope>
</reference>
<dbReference type="SUPFAM" id="SSF52540">
    <property type="entry name" value="P-loop containing nucleoside triphosphate hydrolases"/>
    <property type="match status" value="1"/>
</dbReference>
<dbReference type="PROSITE" id="PS50052">
    <property type="entry name" value="GUANYLATE_KINASE_2"/>
    <property type="match status" value="1"/>
</dbReference>